<evidence type="ECO:0008006" key="9">
    <source>
        <dbReference type="Google" id="ProtNLM"/>
    </source>
</evidence>
<comment type="similarity">
    <text evidence="2">Belongs to the rad1 family.</text>
</comment>
<feature type="compositionally biased region" description="Polar residues" evidence="6">
    <location>
        <begin position="229"/>
        <end position="238"/>
    </location>
</feature>
<keyword evidence="3" id="KW-0227">DNA damage</keyword>
<feature type="compositionally biased region" description="Basic and acidic residues" evidence="6">
    <location>
        <begin position="144"/>
        <end position="155"/>
    </location>
</feature>
<protein>
    <recommendedName>
        <fullName evidence="9">Rad1-domain-containing protein</fullName>
    </recommendedName>
</protein>
<dbReference type="Proteomes" id="UP001342314">
    <property type="component" value="Unassembled WGS sequence"/>
</dbReference>
<gene>
    <name evidence="7" type="ORF">Rhopal_007742-T1</name>
</gene>
<feature type="compositionally biased region" description="Low complexity" evidence="6">
    <location>
        <begin position="66"/>
        <end position="80"/>
    </location>
</feature>
<evidence type="ECO:0000256" key="1">
    <source>
        <dbReference type="ARBA" id="ARBA00004123"/>
    </source>
</evidence>
<proteinExistence type="inferred from homology"/>
<dbReference type="GO" id="GO:0030896">
    <property type="term" value="C:checkpoint clamp complex"/>
    <property type="evidence" value="ECO:0007669"/>
    <property type="project" value="TreeGrafter"/>
</dbReference>
<evidence type="ECO:0000256" key="5">
    <source>
        <dbReference type="ARBA" id="ARBA00023242"/>
    </source>
</evidence>
<evidence type="ECO:0000256" key="2">
    <source>
        <dbReference type="ARBA" id="ARBA00010991"/>
    </source>
</evidence>
<feature type="region of interest" description="Disordered" evidence="6">
    <location>
        <begin position="108"/>
        <end position="155"/>
    </location>
</feature>
<feature type="region of interest" description="Disordered" evidence="6">
    <location>
        <begin position="53"/>
        <end position="80"/>
    </location>
</feature>
<organism evidence="7 8">
    <name type="scientific">Rhodotorula paludigena</name>
    <dbReference type="NCBI Taxonomy" id="86838"/>
    <lineage>
        <taxon>Eukaryota</taxon>
        <taxon>Fungi</taxon>
        <taxon>Dikarya</taxon>
        <taxon>Basidiomycota</taxon>
        <taxon>Pucciniomycotina</taxon>
        <taxon>Microbotryomycetes</taxon>
        <taxon>Sporidiobolales</taxon>
        <taxon>Sporidiobolaceae</taxon>
        <taxon>Rhodotorula</taxon>
    </lineage>
</organism>
<comment type="caution">
    <text evidence="7">The sequence shown here is derived from an EMBL/GenBank/DDBJ whole genome shotgun (WGS) entry which is preliminary data.</text>
</comment>
<evidence type="ECO:0000256" key="6">
    <source>
        <dbReference type="SAM" id="MobiDB-lite"/>
    </source>
</evidence>
<evidence type="ECO:0000256" key="4">
    <source>
        <dbReference type="ARBA" id="ARBA00023204"/>
    </source>
</evidence>
<evidence type="ECO:0000313" key="7">
    <source>
        <dbReference type="EMBL" id="GJN94659.1"/>
    </source>
</evidence>
<sequence length="368" mass="40176">MPPAPRDDILLATMPDVRPLASILRALAFKHVTHAYIAASAFSSYQFELDPEDPAAYVDGRPEPSDPSSSASPPSSPVPTSAPYCQMTVSLATILECLNIFGNAGGSSNPFKREGDGEDEEGGGCGGRWRGGKRRRMGSEEYEEPRGGGRLAHEEGKTTSLRLSFAGEGQPLVLLLEESGIVTRCEITSYEPEALLDLAFSDEDKVQRLIIKSDWLRDALAELPPSSEKLTISFSPPQDSRARGRGGRYRYDDSFDGGNDGEEEEVPLFRIESVGTMGSTEMDYSDDKDVLEAFECDHPLRNTYKFSHIQLTKVALQNSIKASIRTDAGGLVSFQFMIPLSPRGAKASIAENKIGFVEFLCVALDEDY</sequence>
<dbReference type="PRINTS" id="PR01245">
    <property type="entry name" value="RAD1REC1"/>
</dbReference>
<dbReference type="GO" id="GO:0000077">
    <property type="term" value="P:DNA damage checkpoint signaling"/>
    <property type="evidence" value="ECO:0007669"/>
    <property type="project" value="InterPro"/>
</dbReference>
<dbReference type="EMBL" id="BQKY01000018">
    <property type="protein sequence ID" value="GJN94659.1"/>
    <property type="molecule type" value="Genomic_DNA"/>
</dbReference>
<evidence type="ECO:0000313" key="8">
    <source>
        <dbReference type="Proteomes" id="UP001342314"/>
    </source>
</evidence>
<evidence type="ECO:0000256" key="3">
    <source>
        <dbReference type="ARBA" id="ARBA00022763"/>
    </source>
</evidence>
<dbReference type="PANTHER" id="PTHR10870:SF0">
    <property type="entry name" value="CELL CYCLE CHECKPOINT PROTEIN RAD1"/>
    <property type="match status" value="1"/>
</dbReference>
<comment type="subcellular location">
    <subcellularLocation>
        <location evidence="1">Nucleus</location>
    </subcellularLocation>
</comment>
<reference evidence="7 8" key="1">
    <citation type="submission" date="2021-12" db="EMBL/GenBank/DDBJ databases">
        <title>High titer production of polyol ester of fatty acids by Rhodotorula paludigena BS15 towards product separation-free biomass refinery.</title>
        <authorList>
            <person name="Mano J."/>
            <person name="Ono H."/>
            <person name="Tanaka T."/>
            <person name="Naito K."/>
            <person name="Sushida H."/>
            <person name="Ike M."/>
            <person name="Tokuyasu K."/>
            <person name="Kitaoka M."/>
        </authorList>
    </citation>
    <scope>NUCLEOTIDE SEQUENCE [LARGE SCALE GENOMIC DNA]</scope>
    <source>
        <strain evidence="7 8">BS15</strain>
    </source>
</reference>
<keyword evidence="4" id="KW-0234">DNA repair</keyword>
<dbReference type="Pfam" id="PF02144">
    <property type="entry name" value="Rad1"/>
    <property type="match status" value="1"/>
</dbReference>
<feature type="region of interest" description="Disordered" evidence="6">
    <location>
        <begin position="229"/>
        <end position="262"/>
    </location>
</feature>
<dbReference type="AlphaFoldDB" id="A0AAV5GVT7"/>
<dbReference type="Gene3D" id="3.70.10.10">
    <property type="match status" value="2"/>
</dbReference>
<dbReference type="PANTHER" id="PTHR10870">
    <property type="entry name" value="CELL CYCLE CHECKPOINT PROTEIN RAD1"/>
    <property type="match status" value="1"/>
</dbReference>
<dbReference type="GO" id="GO:0006281">
    <property type="term" value="P:DNA repair"/>
    <property type="evidence" value="ECO:0007669"/>
    <property type="project" value="UniProtKB-KW"/>
</dbReference>
<dbReference type="InterPro" id="IPR003021">
    <property type="entry name" value="Rad1_Rec1_Rad17"/>
</dbReference>
<name>A0AAV5GVT7_9BASI</name>
<keyword evidence="5" id="KW-0539">Nucleus</keyword>
<accession>A0AAV5GVT7</accession>
<keyword evidence="8" id="KW-1185">Reference proteome</keyword>